<dbReference type="AlphaFoldDB" id="A0A4R8DGD1"/>
<feature type="transmembrane region" description="Helical" evidence="1">
    <location>
        <begin position="42"/>
        <end position="62"/>
    </location>
</feature>
<name>A0A4R8DGD1_9BACT</name>
<keyword evidence="1" id="KW-0812">Transmembrane</keyword>
<gene>
    <name evidence="2" type="ORF">EDB95_4529</name>
</gene>
<evidence type="ECO:0000313" key="3">
    <source>
        <dbReference type="Proteomes" id="UP000294498"/>
    </source>
</evidence>
<accession>A0A4R8DGD1</accession>
<comment type="caution">
    <text evidence="2">The sequence shown here is derived from an EMBL/GenBank/DDBJ whole genome shotgun (WGS) entry which is preliminary data.</text>
</comment>
<evidence type="ECO:0000256" key="1">
    <source>
        <dbReference type="SAM" id="Phobius"/>
    </source>
</evidence>
<dbReference type="RefSeq" id="WP_133997575.1">
    <property type="nucleotide sequence ID" value="NZ_SODV01000002.1"/>
</dbReference>
<organism evidence="2 3">
    <name type="scientific">Dinghuibacter silviterrae</name>
    <dbReference type="NCBI Taxonomy" id="1539049"/>
    <lineage>
        <taxon>Bacteria</taxon>
        <taxon>Pseudomonadati</taxon>
        <taxon>Bacteroidota</taxon>
        <taxon>Chitinophagia</taxon>
        <taxon>Chitinophagales</taxon>
        <taxon>Chitinophagaceae</taxon>
        <taxon>Dinghuibacter</taxon>
    </lineage>
</organism>
<protein>
    <submittedName>
        <fullName evidence="2">Uncharacterized protein</fullName>
    </submittedName>
</protein>
<proteinExistence type="predicted"/>
<keyword evidence="1" id="KW-0472">Membrane</keyword>
<reference evidence="2 3" key="1">
    <citation type="submission" date="2019-03" db="EMBL/GenBank/DDBJ databases">
        <title>Genomic Encyclopedia of Type Strains, Phase IV (KMG-IV): sequencing the most valuable type-strain genomes for metagenomic binning, comparative biology and taxonomic classification.</title>
        <authorList>
            <person name="Goeker M."/>
        </authorList>
    </citation>
    <scope>NUCLEOTIDE SEQUENCE [LARGE SCALE GENOMIC DNA]</scope>
    <source>
        <strain evidence="2 3">DSM 100059</strain>
    </source>
</reference>
<dbReference type="Proteomes" id="UP000294498">
    <property type="component" value="Unassembled WGS sequence"/>
</dbReference>
<keyword evidence="3" id="KW-1185">Reference proteome</keyword>
<evidence type="ECO:0000313" key="2">
    <source>
        <dbReference type="EMBL" id="TDW96693.1"/>
    </source>
</evidence>
<sequence>MIASLALAKNIRGLSGDFIAGLLLLAFAIFLPNDPIGKPLGISGFISVVGWTLGLLYFYDFFRTPAHRHLPY</sequence>
<feature type="transmembrane region" description="Helical" evidence="1">
    <location>
        <begin position="12"/>
        <end position="30"/>
    </location>
</feature>
<dbReference type="EMBL" id="SODV01000002">
    <property type="protein sequence ID" value="TDW96693.1"/>
    <property type="molecule type" value="Genomic_DNA"/>
</dbReference>
<keyword evidence="1" id="KW-1133">Transmembrane helix</keyword>